<gene>
    <name evidence="3" type="ORF">J2X07_002017</name>
</gene>
<accession>A0ABU1U0M6</accession>
<dbReference type="SUPFAM" id="SSF50129">
    <property type="entry name" value="GroES-like"/>
    <property type="match status" value="1"/>
</dbReference>
<dbReference type="Pfam" id="PF08240">
    <property type="entry name" value="ADH_N"/>
    <property type="match status" value="1"/>
</dbReference>
<sequence length="326" mass="35335">MKALLLEDKNMWSEMKVKETAKPTPKRGEVLIKIKAAGLNPVDYKVATNGNPNWEYPHILGVDAAGIVEEIGEGVTNLKKGDRVFYHGDFTKKGGFAEYAVTTAHTTAKIPDGLSFEDAAALPCAGMTAYQALVRKMNLQQGETILIHGGAGGVGGFAIQLAATIGATIITTCSPENEEYVKQLGAHHVIFYKNEDVHERVMDLTDQNGVDAVLDTVSRQNATDSLKSIAFNGRIGFIAGNPDYSAVKPFSQALSFHEIALGAVHFSNHINQQKDLAIMNEELAHLVLDGKISSMISEKITLEEIPEGLKKLSERHVRGKIVATIE</sequence>
<dbReference type="SUPFAM" id="SSF51735">
    <property type="entry name" value="NAD(P)-binding Rossmann-fold domains"/>
    <property type="match status" value="1"/>
</dbReference>
<dbReference type="Pfam" id="PF00107">
    <property type="entry name" value="ADH_zinc_N"/>
    <property type="match status" value="1"/>
</dbReference>
<comment type="caution">
    <text evidence="3">The sequence shown here is derived from an EMBL/GenBank/DDBJ whole genome shotgun (WGS) entry which is preliminary data.</text>
</comment>
<dbReference type="InterPro" id="IPR051603">
    <property type="entry name" value="Zinc-ADH_QOR/CCCR"/>
</dbReference>
<dbReference type="PANTHER" id="PTHR44154">
    <property type="entry name" value="QUINONE OXIDOREDUCTASE"/>
    <property type="match status" value="1"/>
</dbReference>
<dbReference type="SMART" id="SM00829">
    <property type="entry name" value="PKS_ER"/>
    <property type="match status" value="1"/>
</dbReference>
<keyword evidence="1" id="KW-0521">NADP</keyword>
<evidence type="ECO:0000313" key="4">
    <source>
        <dbReference type="Proteomes" id="UP001258181"/>
    </source>
</evidence>
<evidence type="ECO:0000313" key="3">
    <source>
        <dbReference type="EMBL" id="MDR7073031.1"/>
    </source>
</evidence>
<keyword evidence="4" id="KW-1185">Reference proteome</keyword>
<dbReference type="Gene3D" id="3.90.180.10">
    <property type="entry name" value="Medium-chain alcohol dehydrogenases, catalytic domain"/>
    <property type="match status" value="1"/>
</dbReference>
<dbReference type="InterPro" id="IPR036291">
    <property type="entry name" value="NAD(P)-bd_dom_sf"/>
</dbReference>
<organism evidence="3 4">
    <name type="scientific">Fictibacillus barbaricus</name>
    <dbReference type="NCBI Taxonomy" id="182136"/>
    <lineage>
        <taxon>Bacteria</taxon>
        <taxon>Bacillati</taxon>
        <taxon>Bacillota</taxon>
        <taxon>Bacilli</taxon>
        <taxon>Bacillales</taxon>
        <taxon>Fictibacillaceae</taxon>
        <taxon>Fictibacillus</taxon>
    </lineage>
</organism>
<dbReference type="EMBL" id="JAVDWA010000003">
    <property type="protein sequence ID" value="MDR7073031.1"/>
    <property type="molecule type" value="Genomic_DNA"/>
</dbReference>
<dbReference type="InterPro" id="IPR011032">
    <property type="entry name" value="GroES-like_sf"/>
</dbReference>
<evidence type="ECO:0000256" key="1">
    <source>
        <dbReference type="ARBA" id="ARBA00022857"/>
    </source>
</evidence>
<feature type="domain" description="Enoyl reductase (ER)" evidence="2">
    <location>
        <begin position="10"/>
        <end position="323"/>
    </location>
</feature>
<dbReference type="PANTHER" id="PTHR44154:SF1">
    <property type="entry name" value="QUINONE OXIDOREDUCTASE"/>
    <property type="match status" value="1"/>
</dbReference>
<dbReference type="InterPro" id="IPR013154">
    <property type="entry name" value="ADH-like_N"/>
</dbReference>
<protein>
    <submittedName>
        <fullName evidence="3">NADPH:quinone reductase-like Zn-dependent oxidoreductase</fullName>
    </submittedName>
</protein>
<dbReference type="Gene3D" id="3.40.50.720">
    <property type="entry name" value="NAD(P)-binding Rossmann-like Domain"/>
    <property type="match status" value="1"/>
</dbReference>
<evidence type="ECO:0000259" key="2">
    <source>
        <dbReference type="SMART" id="SM00829"/>
    </source>
</evidence>
<dbReference type="Proteomes" id="UP001258181">
    <property type="component" value="Unassembled WGS sequence"/>
</dbReference>
<dbReference type="InterPro" id="IPR020843">
    <property type="entry name" value="ER"/>
</dbReference>
<dbReference type="InterPro" id="IPR013149">
    <property type="entry name" value="ADH-like_C"/>
</dbReference>
<dbReference type="RefSeq" id="WP_310258480.1">
    <property type="nucleotide sequence ID" value="NZ_JAVDWA010000003.1"/>
</dbReference>
<proteinExistence type="predicted"/>
<name>A0ABU1U0M6_9BACL</name>
<reference evidence="3 4" key="1">
    <citation type="submission" date="2023-07" db="EMBL/GenBank/DDBJ databases">
        <title>Sorghum-associated microbial communities from plants grown in Nebraska, USA.</title>
        <authorList>
            <person name="Schachtman D."/>
        </authorList>
    </citation>
    <scope>NUCLEOTIDE SEQUENCE [LARGE SCALE GENOMIC DNA]</scope>
    <source>
        <strain evidence="3 4">BE211</strain>
    </source>
</reference>
<dbReference type="CDD" id="cd08271">
    <property type="entry name" value="MDR5"/>
    <property type="match status" value="1"/>
</dbReference>